<organism evidence="2 3">
    <name type="scientific">Plenodomus tracheiphilus IPT5</name>
    <dbReference type="NCBI Taxonomy" id="1408161"/>
    <lineage>
        <taxon>Eukaryota</taxon>
        <taxon>Fungi</taxon>
        <taxon>Dikarya</taxon>
        <taxon>Ascomycota</taxon>
        <taxon>Pezizomycotina</taxon>
        <taxon>Dothideomycetes</taxon>
        <taxon>Pleosporomycetidae</taxon>
        <taxon>Pleosporales</taxon>
        <taxon>Pleosporineae</taxon>
        <taxon>Leptosphaeriaceae</taxon>
        <taxon>Plenodomus</taxon>
    </lineage>
</organism>
<proteinExistence type="predicted"/>
<feature type="region of interest" description="Disordered" evidence="1">
    <location>
        <begin position="59"/>
        <end position="118"/>
    </location>
</feature>
<dbReference type="Proteomes" id="UP000799423">
    <property type="component" value="Unassembled WGS sequence"/>
</dbReference>
<evidence type="ECO:0000313" key="3">
    <source>
        <dbReference type="Proteomes" id="UP000799423"/>
    </source>
</evidence>
<feature type="region of interest" description="Disordered" evidence="1">
    <location>
        <begin position="1"/>
        <end position="26"/>
    </location>
</feature>
<protein>
    <submittedName>
        <fullName evidence="2">Uncharacterized protein</fullName>
    </submittedName>
</protein>
<evidence type="ECO:0000256" key="1">
    <source>
        <dbReference type="SAM" id="MobiDB-lite"/>
    </source>
</evidence>
<gene>
    <name evidence="2" type="ORF">T440DRAFT_162139</name>
</gene>
<keyword evidence="3" id="KW-1185">Reference proteome</keyword>
<accession>A0A6A7BMS6</accession>
<evidence type="ECO:0000313" key="2">
    <source>
        <dbReference type="EMBL" id="KAF2855739.1"/>
    </source>
</evidence>
<dbReference type="EMBL" id="MU006290">
    <property type="protein sequence ID" value="KAF2855739.1"/>
    <property type="molecule type" value="Genomic_DNA"/>
</dbReference>
<dbReference type="AlphaFoldDB" id="A0A6A7BMS6"/>
<sequence length="200" mass="21808">MAVTDCSGVTNRVFLPQPEPPGAARHRCQTVGASPIACDTPHRAMDTYFSHSHGPLRRPGYAYRNDFPSSLRSSRKPGSWGGGRTTETRPHSARAAEASHTGSPLHPRRMGVASDAPKGGFRGEAPVCLLHRLVLNRSLGLERACGASNAPPPRPREAFLPSTKDCQEFQNNATRFLMSQPDSETTRYSTVLEESKCRGR</sequence>
<reference evidence="2" key="1">
    <citation type="submission" date="2020-01" db="EMBL/GenBank/DDBJ databases">
        <authorList>
            <consortium name="DOE Joint Genome Institute"/>
            <person name="Haridas S."/>
            <person name="Albert R."/>
            <person name="Binder M."/>
            <person name="Bloem J."/>
            <person name="Labutti K."/>
            <person name="Salamov A."/>
            <person name="Andreopoulos B."/>
            <person name="Baker S.E."/>
            <person name="Barry K."/>
            <person name="Bills G."/>
            <person name="Bluhm B.H."/>
            <person name="Cannon C."/>
            <person name="Castanera R."/>
            <person name="Culley D.E."/>
            <person name="Daum C."/>
            <person name="Ezra D."/>
            <person name="Gonzalez J.B."/>
            <person name="Henrissat B."/>
            <person name="Kuo A."/>
            <person name="Liang C."/>
            <person name="Lipzen A."/>
            <person name="Lutzoni F."/>
            <person name="Magnuson J."/>
            <person name="Mondo S."/>
            <person name="Nolan M."/>
            <person name="Ohm R."/>
            <person name="Pangilinan J."/>
            <person name="Park H.-J."/>
            <person name="Ramirez L."/>
            <person name="Alfaro M."/>
            <person name="Sun H."/>
            <person name="Tritt A."/>
            <person name="Yoshinaga Y."/>
            <person name="Zwiers L.-H."/>
            <person name="Turgeon B.G."/>
            <person name="Goodwin S.B."/>
            <person name="Spatafora J.W."/>
            <person name="Crous P.W."/>
            <person name="Grigoriev I.V."/>
        </authorList>
    </citation>
    <scope>NUCLEOTIDE SEQUENCE</scope>
    <source>
        <strain evidence="2">IPT5</strain>
    </source>
</reference>
<name>A0A6A7BMS6_9PLEO</name>
<feature type="region of interest" description="Disordered" evidence="1">
    <location>
        <begin position="181"/>
        <end position="200"/>
    </location>
</feature>